<evidence type="ECO:0000313" key="1">
    <source>
        <dbReference type="EMBL" id="GLS84469.1"/>
    </source>
</evidence>
<organism evidence="1 2">
    <name type="scientific">Paraferrimonas haliotis</name>
    <dbReference type="NCBI Taxonomy" id="2013866"/>
    <lineage>
        <taxon>Bacteria</taxon>
        <taxon>Pseudomonadati</taxon>
        <taxon>Pseudomonadota</taxon>
        <taxon>Gammaproteobacteria</taxon>
        <taxon>Alteromonadales</taxon>
        <taxon>Ferrimonadaceae</taxon>
        <taxon>Paraferrimonas</taxon>
    </lineage>
</organism>
<name>A0AA37WYJ9_9GAMM</name>
<dbReference type="Proteomes" id="UP001157439">
    <property type="component" value="Unassembled WGS sequence"/>
</dbReference>
<dbReference type="AlphaFoldDB" id="A0AA37WYJ9"/>
<evidence type="ECO:0000313" key="2">
    <source>
        <dbReference type="Proteomes" id="UP001157439"/>
    </source>
</evidence>
<keyword evidence="2" id="KW-1185">Reference proteome</keyword>
<gene>
    <name evidence="1" type="ORF">GCM10007894_24460</name>
</gene>
<sequence>MKGHKYQFTIEHLEDNKGNAIAASPLSFELRNNEDLFHIVSQMKGKLELSDDEATEFAIGLKLFGQVLINHRNHPTFKALKPHFTEFMKAVKNN</sequence>
<dbReference type="Gene3D" id="3.10.20.850">
    <property type="entry name" value="Protein of unknown function DUF3861"/>
    <property type="match status" value="1"/>
</dbReference>
<comment type="caution">
    <text evidence="1">The sequence shown here is derived from an EMBL/GenBank/DDBJ whole genome shotgun (WGS) entry which is preliminary data.</text>
</comment>
<dbReference type="Pfam" id="PF12977">
    <property type="entry name" value="DUF3861"/>
    <property type="match status" value="1"/>
</dbReference>
<reference evidence="1 2" key="1">
    <citation type="journal article" date="2014" name="Int. J. Syst. Evol. Microbiol.">
        <title>Complete genome sequence of Corynebacterium casei LMG S-19264T (=DSM 44701T), isolated from a smear-ripened cheese.</title>
        <authorList>
            <consortium name="US DOE Joint Genome Institute (JGI-PGF)"/>
            <person name="Walter F."/>
            <person name="Albersmeier A."/>
            <person name="Kalinowski J."/>
            <person name="Ruckert C."/>
        </authorList>
    </citation>
    <scope>NUCLEOTIDE SEQUENCE [LARGE SCALE GENOMIC DNA]</scope>
    <source>
        <strain evidence="1 2">NBRC 112785</strain>
    </source>
</reference>
<accession>A0AA37WYJ9</accession>
<dbReference type="EMBL" id="BSPO01000003">
    <property type="protein sequence ID" value="GLS84469.1"/>
    <property type="molecule type" value="Genomic_DNA"/>
</dbReference>
<dbReference type="RefSeq" id="WP_095499275.1">
    <property type="nucleotide sequence ID" value="NZ_BSPO01000003.1"/>
</dbReference>
<dbReference type="InterPro" id="IPR038194">
    <property type="entry name" value="DUF3861_sf"/>
</dbReference>
<dbReference type="InterPro" id="IPR024476">
    <property type="entry name" value="DUF3861"/>
</dbReference>
<proteinExistence type="predicted"/>
<evidence type="ECO:0008006" key="3">
    <source>
        <dbReference type="Google" id="ProtNLM"/>
    </source>
</evidence>
<protein>
    <recommendedName>
        <fullName evidence="3">DUF3861 family protein</fullName>
    </recommendedName>
</protein>